<comment type="subcellular location">
    <subcellularLocation>
        <location evidence="1">Cytoplasm</location>
    </subcellularLocation>
</comment>
<evidence type="ECO:0000256" key="2">
    <source>
        <dbReference type="ARBA" id="ARBA00005851"/>
    </source>
</evidence>
<evidence type="ECO:0000256" key="12">
    <source>
        <dbReference type="ARBA" id="ARBA00078977"/>
    </source>
</evidence>
<reference evidence="13" key="3">
    <citation type="journal article" date="2016" name="Data Brief">
        <title>Curated eutherian third party data gene data sets.</title>
        <authorList>
            <person name="Premzl M."/>
        </authorList>
    </citation>
    <scope>NUCLEOTIDE SEQUENCE</scope>
</reference>
<organism evidence="14 15">
    <name type="scientific">Loxodonta africana</name>
    <name type="common">African elephant</name>
    <dbReference type="NCBI Taxonomy" id="9785"/>
    <lineage>
        <taxon>Eukaryota</taxon>
        <taxon>Metazoa</taxon>
        <taxon>Chordata</taxon>
        <taxon>Craniata</taxon>
        <taxon>Vertebrata</taxon>
        <taxon>Euteleostomi</taxon>
        <taxon>Mammalia</taxon>
        <taxon>Eutheria</taxon>
        <taxon>Afrotheria</taxon>
        <taxon>Proboscidea</taxon>
        <taxon>Elephantidae</taxon>
        <taxon>Loxodonta</taxon>
    </lineage>
</organism>
<keyword evidence="6" id="KW-0470">Melanin biosynthesis</keyword>
<dbReference type="GO" id="GO:0033981">
    <property type="term" value="F:D-dopachrome decarboxylase activity"/>
    <property type="evidence" value="ECO:0007669"/>
    <property type="project" value="UniProtKB-EC"/>
</dbReference>
<evidence type="ECO:0000313" key="14">
    <source>
        <dbReference type="Ensembl" id="ENSLAFP00000003615.2"/>
    </source>
</evidence>
<evidence type="ECO:0000256" key="5">
    <source>
        <dbReference type="ARBA" id="ARBA00022990"/>
    </source>
</evidence>
<reference evidence="13" key="4">
    <citation type="journal article" date="2019" name="Gene Rep">
        <title>Eutherian third-party data gene collections.</title>
        <authorList>
            <person name="Premzl M."/>
        </authorList>
    </citation>
    <scope>NUCLEOTIDE SEQUENCE</scope>
</reference>
<dbReference type="GO" id="GO:0050729">
    <property type="term" value="P:positive regulation of inflammatory response"/>
    <property type="evidence" value="ECO:0007669"/>
    <property type="project" value="Ensembl"/>
</dbReference>
<dbReference type="AlphaFoldDB" id="G3SU27"/>
<comment type="similarity">
    <text evidence="2">Belongs to the MIF family.</text>
</comment>
<dbReference type="GO" id="GO:0005737">
    <property type="term" value="C:cytoplasm"/>
    <property type="evidence" value="ECO:0007669"/>
    <property type="project" value="UniProtKB-SubCell"/>
</dbReference>
<evidence type="ECO:0000313" key="15">
    <source>
        <dbReference type="Proteomes" id="UP000007646"/>
    </source>
</evidence>
<reference evidence="14" key="5">
    <citation type="submission" date="2025-05" db="UniProtKB">
        <authorList>
            <consortium name="Ensembl"/>
        </authorList>
    </citation>
    <scope>IDENTIFICATION</scope>
    <source>
        <strain evidence="14">Isolate ISIS603380</strain>
    </source>
</reference>
<dbReference type="EMBL" id="HF564814">
    <property type="protein sequence ID" value="CCP38019.1"/>
    <property type="molecule type" value="Genomic_DNA"/>
</dbReference>
<dbReference type="RefSeq" id="XP_003419180.1">
    <property type="nucleotide sequence ID" value="XM_003419132.4"/>
</dbReference>
<dbReference type="CTD" id="1652"/>
<dbReference type="GeneTree" id="ENSGT00940000156821"/>
<dbReference type="Proteomes" id="UP000007646">
    <property type="component" value="Unassembled WGS sequence"/>
</dbReference>
<gene>
    <name evidence="13 14" type="primary">DDT</name>
</gene>
<dbReference type="OMA" id="PDRINIR"/>
<comment type="catalytic activity">
    <reaction evidence="10">
        <text>D-dopachrome + H(+) = 5,6-dihydroxyindole + CO2</text>
        <dbReference type="Rhea" id="RHEA:18441"/>
        <dbReference type="ChEBI" id="CHEBI:15378"/>
        <dbReference type="ChEBI" id="CHEBI:16526"/>
        <dbReference type="ChEBI" id="CHEBI:27404"/>
        <dbReference type="ChEBI" id="CHEBI:58782"/>
        <dbReference type="EC" id="4.1.1.84"/>
    </reaction>
    <physiologicalReaction direction="left-to-right" evidence="10">
        <dbReference type="Rhea" id="RHEA:18442"/>
    </physiologicalReaction>
</comment>
<dbReference type="GO" id="GO:0002020">
    <property type="term" value="F:protease binding"/>
    <property type="evidence" value="ECO:0007669"/>
    <property type="project" value="Ensembl"/>
</dbReference>
<dbReference type="eggNOG" id="KOG1759">
    <property type="taxonomic scope" value="Eukaryota"/>
</dbReference>
<dbReference type="Ensembl" id="ENSLAFT00000004336.2">
    <property type="protein sequence ID" value="ENSLAFP00000003615.2"/>
    <property type="gene ID" value="ENSLAFG00000004336.2"/>
</dbReference>
<dbReference type="HOGENOM" id="CLU_129906_2_0_1"/>
<dbReference type="GeneID" id="100655770"/>
<dbReference type="KEGG" id="lav:100655770"/>
<accession>G3SU27</accession>
<dbReference type="PANTHER" id="PTHR11954:SF22">
    <property type="entry name" value="D-DOPACHROME DECARBOXYLASE"/>
    <property type="match status" value="1"/>
</dbReference>
<keyword evidence="7" id="KW-0456">Lyase</keyword>
<keyword evidence="15" id="KW-1185">Reference proteome</keyword>
<dbReference type="Gene3D" id="3.30.429.10">
    <property type="entry name" value="Macrophage Migration Inhibitory Factor"/>
    <property type="match status" value="1"/>
</dbReference>
<dbReference type="EC" id="4.1.1.84" evidence="9"/>
<evidence type="ECO:0000256" key="3">
    <source>
        <dbReference type="ARBA" id="ARBA00011233"/>
    </source>
</evidence>
<evidence type="ECO:0000256" key="6">
    <source>
        <dbReference type="ARBA" id="ARBA00023101"/>
    </source>
</evidence>
<keyword evidence="5" id="KW-0007">Acetylation</keyword>
<reference evidence="13" key="2">
    <citation type="journal article" date="2015" name="Meta Gene">
        <title>Initial description of primate-specific cystine-knot Prometheus genes and differential gene expansions of D-dopachrome tautomerase genes.</title>
        <authorList>
            <person name="Premzl M."/>
        </authorList>
    </citation>
    <scope>NUCLEOTIDE SEQUENCE</scope>
</reference>
<dbReference type="PROSITE" id="PS01158">
    <property type="entry name" value="MIF"/>
    <property type="match status" value="1"/>
</dbReference>
<comment type="subunit">
    <text evidence="3">Homotrimer.</text>
</comment>
<protein>
    <recommendedName>
        <fullName evidence="11">D-dopachrome decarboxylase</fullName>
        <ecNumber evidence="9">4.1.1.84</ecNumber>
    </recommendedName>
    <alternativeName>
        <fullName evidence="12">D-dopachrome tautomerase</fullName>
    </alternativeName>
</protein>
<sequence length="118" mass="12918">MPFVELDTNLPADRVPAGLEKRLCAATASILGKPEERVNVTVRPGLAMTVNGSSEPCAQLFVSSIGVVGTAEENRGHSAQFFEFLTKELPLGQDRIIIRFFPLELWQIGKKGTVMTFL</sequence>
<evidence type="ECO:0000256" key="8">
    <source>
        <dbReference type="ARBA" id="ARBA00037460"/>
    </source>
</evidence>
<dbReference type="InterPro" id="IPR014347">
    <property type="entry name" value="Tautomerase/MIF_sf"/>
</dbReference>
<dbReference type="InterPro" id="IPR019829">
    <property type="entry name" value="Macrophage_inhib_fac_CS"/>
</dbReference>
<evidence type="ECO:0000256" key="7">
    <source>
        <dbReference type="ARBA" id="ARBA00023239"/>
    </source>
</evidence>
<dbReference type="STRING" id="9785.ENSLAFP00000003615"/>
<comment type="function">
    <text evidence="8">Tautomerization of D-dopachrome with decarboxylation to give 5,6-dihydroxyindole (DHI).</text>
</comment>
<proteinExistence type="inferred from homology"/>
<dbReference type="GO" id="GO:0042438">
    <property type="term" value="P:melanin biosynthetic process"/>
    <property type="evidence" value="ECO:0007669"/>
    <property type="project" value="UniProtKB-KW"/>
</dbReference>
<dbReference type="GO" id="GO:0050178">
    <property type="term" value="F:phenylpyruvate tautomerase activity"/>
    <property type="evidence" value="ECO:0007669"/>
    <property type="project" value="TreeGrafter"/>
</dbReference>
<reference evidence="14 15" key="1">
    <citation type="submission" date="2009-06" db="EMBL/GenBank/DDBJ databases">
        <title>The Genome Sequence of Loxodonta africana (African elephant).</title>
        <authorList>
            <person name="Di Palma F."/>
            <person name="Heiman D."/>
            <person name="Young S."/>
            <person name="Johnson J."/>
            <person name="Lander E.S."/>
            <person name="Lindblad-Toh K."/>
        </authorList>
    </citation>
    <scope>NUCLEOTIDE SEQUENCE [LARGE SCALE GENOMIC DNA]</scope>
    <source>
        <strain evidence="14 15">Isolate ISIS603380</strain>
    </source>
</reference>
<name>G3SU27_LOXAF</name>
<evidence type="ECO:0000256" key="10">
    <source>
        <dbReference type="ARBA" id="ARBA00051660"/>
    </source>
</evidence>
<dbReference type="PANTHER" id="PTHR11954">
    <property type="entry name" value="D-DOPACHROME DECARBOXYLASE"/>
    <property type="match status" value="1"/>
</dbReference>
<evidence type="ECO:0000256" key="1">
    <source>
        <dbReference type="ARBA" id="ARBA00004496"/>
    </source>
</evidence>
<evidence type="ECO:0000256" key="11">
    <source>
        <dbReference type="ARBA" id="ARBA00072623"/>
    </source>
</evidence>
<dbReference type="GO" id="GO:0005615">
    <property type="term" value="C:extracellular space"/>
    <property type="evidence" value="ECO:0007669"/>
    <property type="project" value="Ensembl"/>
</dbReference>
<keyword evidence="4" id="KW-0963">Cytoplasm</keyword>
<dbReference type="InterPro" id="IPR001398">
    <property type="entry name" value="Macrophage_inhib_fac"/>
</dbReference>
<dbReference type="SUPFAM" id="SSF55331">
    <property type="entry name" value="Tautomerase/MIF"/>
    <property type="match status" value="1"/>
</dbReference>
<dbReference type="OrthoDB" id="6080988at2759"/>
<dbReference type="FunFam" id="3.30.429.10:FF:000003">
    <property type="entry name" value="D-dopachrome decarboxylase"/>
    <property type="match status" value="1"/>
</dbReference>
<dbReference type="Pfam" id="PF01187">
    <property type="entry name" value="MIF"/>
    <property type="match status" value="1"/>
</dbReference>
<evidence type="ECO:0000256" key="9">
    <source>
        <dbReference type="ARBA" id="ARBA00038884"/>
    </source>
</evidence>
<evidence type="ECO:0000313" key="13">
    <source>
        <dbReference type="EMBL" id="CCP38019.1"/>
    </source>
</evidence>
<evidence type="ECO:0000256" key="4">
    <source>
        <dbReference type="ARBA" id="ARBA00022490"/>
    </source>
</evidence>